<gene>
    <name evidence="1" type="ORF">J5O05_07280</name>
</gene>
<evidence type="ECO:0000313" key="2">
    <source>
        <dbReference type="Proteomes" id="UP000664904"/>
    </source>
</evidence>
<dbReference type="RefSeq" id="WP_208844218.1">
    <property type="nucleotide sequence ID" value="NZ_CP072133.1"/>
</dbReference>
<proteinExistence type="predicted"/>
<dbReference type="AlphaFoldDB" id="A0A975HM03"/>
<organism evidence="1 2">
    <name type="scientific">Pseudoalteromonas xiamenensis</name>
    <dbReference type="NCBI Taxonomy" id="882626"/>
    <lineage>
        <taxon>Bacteria</taxon>
        <taxon>Pseudomonadati</taxon>
        <taxon>Pseudomonadota</taxon>
        <taxon>Gammaproteobacteria</taxon>
        <taxon>Alteromonadales</taxon>
        <taxon>Pseudoalteromonadaceae</taxon>
        <taxon>Pseudoalteromonas</taxon>
    </lineage>
</organism>
<reference evidence="1" key="1">
    <citation type="submission" date="2021-03" db="EMBL/GenBank/DDBJ databases">
        <title>Complete Genome of Pseudoalteromonas xiamenensis STKMTI.2, a new potential marine bacterium producing anti-Vibrio compounds.</title>
        <authorList>
            <person name="Handayani D.P."/>
            <person name="Isnansetyo A."/>
            <person name="Istiqomah I."/>
            <person name="Jumina J."/>
        </authorList>
    </citation>
    <scope>NUCLEOTIDE SEQUENCE</scope>
    <source>
        <strain evidence="1">STKMTI.2</strain>
    </source>
</reference>
<dbReference type="NCBIfam" id="TIGR02532">
    <property type="entry name" value="IV_pilin_GFxxxE"/>
    <property type="match status" value="1"/>
</dbReference>
<dbReference type="Pfam" id="PF07963">
    <property type="entry name" value="N_methyl"/>
    <property type="match status" value="1"/>
</dbReference>
<dbReference type="PROSITE" id="PS00409">
    <property type="entry name" value="PROKAR_NTER_METHYL"/>
    <property type="match status" value="1"/>
</dbReference>
<evidence type="ECO:0000313" key="1">
    <source>
        <dbReference type="EMBL" id="QTH72594.1"/>
    </source>
</evidence>
<sequence>MKWAGMMKSKRGFTLIELLISFVILSMLLTVATTTYQLLVSRWEKNSTAFEEAYQVYRDQELLQNILANTYPYVVVDKNEPSFFFVGSESSILAVTRKGVFDRDYPEIYKLSVITEPSGKQKLLYQAKSFNHLLLNSPNQEIVFDQQIELFAQADRIQFRYYGQESIFTATSENVVNATWYERYSGLSRMLFPIKIAYEIEAGEQQLKFQAAFHEDSFKELSRYVVGEQ</sequence>
<dbReference type="Proteomes" id="UP000664904">
    <property type="component" value="Chromosome"/>
</dbReference>
<protein>
    <submittedName>
        <fullName evidence="1">Type II secretion system protein</fullName>
    </submittedName>
</protein>
<dbReference type="EMBL" id="CP072133">
    <property type="protein sequence ID" value="QTH72594.1"/>
    <property type="molecule type" value="Genomic_DNA"/>
</dbReference>
<dbReference type="InterPro" id="IPR012902">
    <property type="entry name" value="N_methyl_site"/>
</dbReference>
<dbReference type="KEGG" id="pxi:J5O05_07280"/>
<keyword evidence="2" id="KW-1185">Reference proteome</keyword>
<accession>A0A975HM03</accession>
<name>A0A975HM03_9GAMM</name>